<keyword evidence="2" id="KW-1185">Reference proteome</keyword>
<organism evidence="1 2">
    <name type="scientific">Nicotiana attenuata</name>
    <name type="common">Coyote tobacco</name>
    <dbReference type="NCBI Taxonomy" id="49451"/>
    <lineage>
        <taxon>Eukaryota</taxon>
        <taxon>Viridiplantae</taxon>
        <taxon>Streptophyta</taxon>
        <taxon>Embryophyta</taxon>
        <taxon>Tracheophyta</taxon>
        <taxon>Spermatophyta</taxon>
        <taxon>Magnoliopsida</taxon>
        <taxon>eudicotyledons</taxon>
        <taxon>Gunneridae</taxon>
        <taxon>Pentapetalae</taxon>
        <taxon>asterids</taxon>
        <taxon>lamiids</taxon>
        <taxon>Solanales</taxon>
        <taxon>Solanaceae</taxon>
        <taxon>Nicotianoideae</taxon>
        <taxon>Nicotianeae</taxon>
        <taxon>Nicotiana</taxon>
    </lineage>
</organism>
<dbReference type="EMBL" id="MJEQ01003058">
    <property type="protein sequence ID" value="OIT25402.1"/>
    <property type="molecule type" value="Genomic_DNA"/>
</dbReference>
<reference evidence="1" key="1">
    <citation type="submission" date="2016-11" db="EMBL/GenBank/DDBJ databases">
        <title>The genome of Nicotiana attenuata.</title>
        <authorList>
            <person name="Xu S."/>
            <person name="Brockmoeller T."/>
            <person name="Gaquerel E."/>
            <person name="Navarro A."/>
            <person name="Kuhl H."/>
            <person name="Gase K."/>
            <person name="Ling Z."/>
            <person name="Zhou W."/>
            <person name="Kreitzer C."/>
            <person name="Stanke M."/>
            <person name="Tang H."/>
            <person name="Lyons E."/>
            <person name="Pandey P."/>
            <person name="Pandey S.P."/>
            <person name="Timmermann B."/>
            <person name="Baldwin I.T."/>
        </authorList>
    </citation>
    <scope>NUCLEOTIDE SEQUENCE [LARGE SCALE GENOMIC DNA]</scope>
    <source>
        <strain evidence="1">UT</strain>
    </source>
</reference>
<gene>
    <name evidence="1" type="ORF">A4A49_56186</name>
</gene>
<evidence type="ECO:0000313" key="2">
    <source>
        <dbReference type="Proteomes" id="UP000187609"/>
    </source>
</evidence>
<protein>
    <submittedName>
        <fullName evidence="1">Uncharacterized protein</fullName>
    </submittedName>
</protein>
<dbReference type="Proteomes" id="UP000187609">
    <property type="component" value="Unassembled WGS sequence"/>
</dbReference>
<feature type="non-terminal residue" evidence="1">
    <location>
        <position position="1"/>
    </location>
</feature>
<comment type="caution">
    <text evidence="1">The sequence shown here is derived from an EMBL/GenBank/DDBJ whole genome shotgun (WGS) entry which is preliminary data.</text>
</comment>
<accession>A0A1J6K5P3</accession>
<proteinExistence type="predicted"/>
<dbReference type="Gramene" id="OIT25402">
    <property type="protein sequence ID" value="OIT25402"/>
    <property type="gene ID" value="A4A49_56186"/>
</dbReference>
<name>A0A1J6K5P3_NICAT</name>
<dbReference type="AlphaFoldDB" id="A0A1J6K5P3"/>
<evidence type="ECO:0000313" key="1">
    <source>
        <dbReference type="EMBL" id="OIT25402.1"/>
    </source>
</evidence>
<sequence length="88" mass="9907">RMDRAVVKHTYREQNRVTDALAKEATKTTFLNRSSILAVPSMFANDAFWADILGTDFVRIFVGCNMEIILQNIASVGVLQYPNNDLTV</sequence>